<dbReference type="SUPFAM" id="SSF57850">
    <property type="entry name" value="RING/U-box"/>
    <property type="match status" value="1"/>
</dbReference>
<dbReference type="InParanoid" id="A0A0G4H1U8"/>
<feature type="coiled-coil region" evidence="2">
    <location>
        <begin position="29"/>
        <end position="119"/>
    </location>
</feature>
<dbReference type="Proteomes" id="UP000041254">
    <property type="component" value="Unassembled WGS sequence"/>
</dbReference>
<evidence type="ECO:0000313" key="5">
    <source>
        <dbReference type="Proteomes" id="UP000041254"/>
    </source>
</evidence>
<evidence type="ECO:0000259" key="3">
    <source>
        <dbReference type="PROSITE" id="PS50089"/>
    </source>
</evidence>
<keyword evidence="1" id="KW-0479">Metal-binding</keyword>
<dbReference type="PROSITE" id="PS50089">
    <property type="entry name" value="ZF_RING_2"/>
    <property type="match status" value="1"/>
</dbReference>
<evidence type="ECO:0000256" key="1">
    <source>
        <dbReference type="PROSITE-ProRule" id="PRU00175"/>
    </source>
</evidence>
<reference evidence="4 5" key="1">
    <citation type="submission" date="2014-11" db="EMBL/GenBank/DDBJ databases">
        <authorList>
            <person name="Zhu J."/>
            <person name="Qi W."/>
            <person name="Song R."/>
        </authorList>
    </citation>
    <scope>NUCLEOTIDE SEQUENCE [LARGE SCALE GENOMIC DNA]</scope>
</reference>
<dbReference type="PhylomeDB" id="A0A0G4H1U8"/>
<accession>A0A0G4H1U8</accession>
<gene>
    <name evidence="4" type="ORF">Vbra_19327</name>
</gene>
<organism evidence="4 5">
    <name type="scientific">Vitrella brassicaformis (strain CCMP3155)</name>
    <dbReference type="NCBI Taxonomy" id="1169540"/>
    <lineage>
        <taxon>Eukaryota</taxon>
        <taxon>Sar</taxon>
        <taxon>Alveolata</taxon>
        <taxon>Colpodellida</taxon>
        <taxon>Vitrellaceae</taxon>
        <taxon>Vitrella</taxon>
    </lineage>
</organism>
<protein>
    <recommendedName>
        <fullName evidence="3">RING-type domain-containing protein</fullName>
    </recommendedName>
</protein>
<dbReference type="InterPro" id="IPR013083">
    <property type="entry name" value="Znf_RING/FYVE/PHD"/>
</dbReference>
<sequence length="251" mass="27747">MLRMHTCQVKLLQKLQKRETALEEALKGRQSAEKKGERLSAALERYKAELHDLNHKSSIEKEAVAALKDDQQRLKDENARADNTIKSLTKERNRLATDLTSMQREKDEGVGKLQQLEKAQNGVTQEGLVNTRAVSVCEDRVRVAATEREVRAISQQAASGIDQLYRLHKACLAKLSDLEQDNTNTDTTKSSSKCAVCSEHSPSVVFSPCSHAVCGFCWAKGGRQQTTDSPPKCPKCCADIASHALVETKEG</sequence>
<dbReference type="InterPro" id="IPR001841">
    <property type="entry name" value="Znf_RING"/>
</dbReference>
<proteinExistence type="predicted"/>
<dbReference type="EMBL" id="CDMY01000947">
    <property type="protein sequence ID" value="CEM37619.1"/>
    <property type="molecule type" value="Genomic_DNA"/>
</dbReference>
<keyword evidence="2" id="KW-0175">Coiled coil</keyword>
<keyword evidence="1" id="KW-0863">Zinc-finger</keyword>
<dbReference type="GO" id="GO:0008270">
    <property type="term" value="F:zinc ion binding"/>
    <property type="evidence" value="ECO:0007669"/>
    <property type="project" value="UniProtKB-KW"/>
</dbReference>
<name>A0A0G4H1U8_VITBC</name>
<keyword evidence="1" id="KW-0862">Zinc</keyword>
<dbReference type="VEuPathDB" id="CryptoDB:Vbra_19327"/>
<evidence type="ECO:0000256" key="2">
    <source>
        <dbReference type="SAM" id="Coils"/>
    </source>
</evidence>
<dbReference type="AlphaFoldDB" id="A0A0G4H1U8"/>
<feature type="domain" description="RING-type" evidence="3">
    <location>
        <begin position="194"/>
        <end position="236"/>
    </location>
</feature>
<evidence type="ECO:0000313" key="4">
    <source>
        <dbReference type="EMBL" id="CEM37619.1"/>
    </source>
</evidence>
<dbReference type="Gene3D" id="3.30.40.10">
    <property type="entry name" value="Zinc/RING finger domain, C3HC4 (zinc finger)"/>
    <property type="match status" value="1"/>
</dbReference>
<dbReference type="SMART" id="SM00184">
    <property type="entry name" value="RING"/>
    <property type="match status" value="1"/>
</dbReference>
<keyword evidence="5" id="KW-1185">Reference proteome</keyword>